<protein>
    <submittedName>
        <fullName evidence="4">MBL fold metallo-hydrolase</fullName>
    </submittedName>
</protein>
<dbReference type="Pfam" id="PF07521">
    <property type="entry name" value="RMMBL"/>
    <property type="match status" value="1"/>
</dbReference>
<evidence type="ECO:0000313" key="4">
    <source>
        <dbReference type="EMBL" id="HFT93818.1"/>
    </source>
</evidence>
<evidence type="ECO:0000256" key="1">
    <source>
        <dbReference type="ARBA" id="ARBA00022801"/>
    </source>
</evidence>
<dbReference type="PANTHER" id="PTHR11203">
    <property type="entry name" value="CLEAVAGE AND POLYADENYLATION SPECIFICITY FACTOR FAMILY MEMBER"/>
    <property type="match status" value="1"/>
</dbReference>
<dbReference type="Pfam" id="PF10996">
    <property type="entry name" value="Beta-Casp"/>
    <property type="match status" value="1"/>
</dbReference>
<proteinExistence type="predicted"/>
<dbReference type="SMART" id="SM00849">
    <property type="entry name" value="Lactamase_B"/>
    <property type="match status" value="1"/>
</dbReference>
<dbReference type="InterPro" id="IPR011108">
    <property type="entry name" value="RMMBL"/>
</dbReference>
<dbReference type="InterPro" id="IPR036866">
    <property type="entry name" value="RibonucZ/Hydroxyglut_hydro"/>
</dbReference>
<dbReference type="Pfam" id="PF00753">
    <property type="entry name" value="Lactamase_B"/>
    <property type="match status" value="1"/>
</dbReference>
<name>A0A7C3LYG0_9BACT</name>
<feature type="domain" description="Metallo-beta-lactamase" evidence="2">
    <location>
        <begin position="13"/>
        <end position="246"/>
    </location>
</feature>
<dbReference type="InterPro" id="IPR050698">
    <property type="entry name" value="MBL"/>
</dbReference>
<feature type="domain" description="Beta-Casp" evidence="3">
    <location>
        <begin position="262"/>
        <end position="388"/>
    </location>
</feature>
<gene>
    <name evidence="4" type="ORF">ENX03_07800</name>
</gene>
<comment type="caution">
    <text evidence="4">The sequence shown here is derived from an EMBL/GenBank/DDBJ whole genome shotgun (WGS) entry which is preliminary data.</text>
</comment>
<dbReference type="Gene3D" id="3.40.50.10890">
    <property type="match status" value="1"/>
</dbReference>
<dbReference type="GO" id="GO:0016787">
    <property type="term" value="F:hydrolase activity"/>
    <property type="evidence" value="ECO:0007669"/>
    <property type="project" value="UniProtKB-KW"/>
</dbReference>
<evidence type="ECO:0000259" key="2">
    <source>
        <dbReference type="SMART" id="SM00849"/>
    </source>
</evidence>
<dbReference type="CDD" id="cd16295">
    <property type="entry name" value="TTHA0252-CPSF-like_MBL-fold"/>
    <property type="match status" value="1"/>
</dbReference>
<evidence type="ECO:0000259" key="3">
    <source>
        <dbReference type="SMART" id="SM01027"/>
    </source>
</evidence>
<dbReference type="AlphaFoldDB" id="A0A7C3LYG0"/>
<keyword evidence="1 4" id="KW-0378">Hydrolase</keyword>
<reference evidence="4" key="1">
    <citation type="journal article" date="2020" name="mSystems">
        <title>Genome- and Community-Level Interaction Insights into Carbon Utilization and Element Cycling Functions of Hydrothermarchaeota in Hydrothermal Sediment.</title>
        <authorList>
            <person name="Zhou Z."/>
            <person name="Liu Y."/>
            <person name="Xu W."/>
            <person name="Pan J."/>
            <person name="Luo Z.H."/>
            <person name="Li M."/>
        </authorList>
    </citation>
    <scope>NUCLEOTIDE SEQUENCE [LARGE SCALE GENOMIC DNA]</scope>
    <source>
        <strain evidence="4">SpSt-902</strain>
    </source>
</reference>
<sequence>MRLSFHGAASGVTGSCYLLEVEGYRILVDCGMFQGKDELFSSNLKPFSFDPASISAVLLTHAHLDHCGRLPFLVRQGFRGPIYATAPTRYLTEIVLWDAAHLQEEHFQGSQRHTKESGRSGGRTARIKHASPFYSLADVMDTMTLFSRPPDENIPVGLFPGIDVTFYPAGHILGSASIQIVVSGRNRKTRILFSGDLGPSRPALLNPPSPPEDSDYVVMETTYGDRLHRSLADSKDELLDVLEETHRRGGQVLVPTFALERTQDLLFFFREWKTQGQLPGHQPFFLDSPMAINVTHIYEKFPDLLNERLLGQFKVGQDPFVFPDLKFVRTASESRDILRSKSSAVILAGSGMISGGRILYHLAREMDHPRASLVFGGCQAEGTLGRTLLDGRQHVTILGSEKDVRLGIHSINGFSAHADQGDLLRWCSSMKTPDRVFLVHGEQRSMNAFRAKLATSGWKDVHIPVLHETLEIPEKKAITNKNKGEVLAP</sequence>
<organism evidence="4">
    <name type="scientific">Leptospirillum ferriphilum</name>
    <dbReference type="NCBI Taxonomy" id="178606"/>
    <lineage>
        <taxon>Bacteria</taxon>
        <taxon>Pseudomonadati</taxon>
        <taxon>Nitrospirota</taxon>
        <taxon>Nitrospiria</taxon>
        <taxon>Nitrospirales</taxon>
        <taxon>Nitrospiraceae</taxon>
        <taxon>Leptospirillum</taxon>
    </lineage>
</organism>
<dbReference type="PANTHER" id="PTHR11203:SF37">
    <property type="entry name" value="INTEGRATOR COMPLEX SUBUNIT 11"/>
    <property type="match status" value="1"/>
</dbReference>
<dbReference type="GO" id="GO:0004521">
    <property type="term" value="F:RNA endonuclease activity"/>
    <property type="evidence" value="ECO:0007669"/>
    <property type="project" value="TreeGrafter"/>
</dbReference>
<accession>A0A7C3LYG0</accession>
<dbReference type="Gene3D" id="3.60.15.10">
    <property type="entry name" value="Ribonuclease Z/Hydroxyacylglutathione hydrolase-like"/>
    <property type="match status" value="1"/>
</dbReference>
<dbReference type="PROSITE" id="PS51257">
    <property type="entry name" value="PROKAR_LIPOPROTEIN"/>
    <property type="match status" value="1"/>
</dbReference>
<dbReference type="InterPro" id="IPR022712">
    <property type="entry name" value="Beta_Casp"/>
</dbReference>
<dbReference type="SUPFAM" id="SSF56281">
    <property type="entry name" value="Metallo-hydrolase/oxidoreductase"/>
    <property type="match status" value="1"/>
</dbReference>
<dbReference type="EMBL" id="DTMM01000161">
    <property type="protein sequence ID" value="HFT93818.1"/>
    <property type="molecule type" value="Genomic_DNA"/>
</dbReference>
<dbReference type="SMART" id="SM01027">
    <property type="entry name" value="Beta-Casp"/>
    <property type="match status" value="1"/>
</dbReference>
<dbReference type="InterPro" id="IPR001279">
    <property type="entry name" value="Metallo-B-lactamas"/>
</dbReference>